<evidence type="ECO:0000313" key="3">
    <source>
        <dbReference type="EMBL" id="GGA35407.1"/>
    </source>
</evidence>
<dbReference type="RefSeq" id="WP_127072476.1">
    <property type="nucleotide sequence ID" value="NZ_BMKB01000001.1"/>
</dbReference>
<accession>A0A916VUG3</accession>
<dbReference type="Proteomes" id="UP000596977">
    <property type="component" value="Unassembled WGS sequence"/>
</dbReference>
<dbReference type="InterPro" id="IPR032816">
    <property type="entry name" value="VTT_dom"/>
</dbReference>
<dbReference type="EMBL" id="BMKB01000001">
    <property type="protein sequence ID" value="GGA35407.1"/>
    <property type="molecule type" value="Genomic_DNA"/>
</dbReference>
<organism evidence="3 4">
    <name type="scientific">Pelagibacterium lentulum</name>
    <dbReference type="NCBI Taxonomy" id="2029865"/>
    <lineage>
        <taxon>Bacteria</taxon>
        <taxon>Pseudomonadati</taxon>
        <taxon>Pseudomonadota</taxon>
        <taxon>Alphaproteobacteria</taxon>
        <taxon>Hyphomicrobiales</taxon>
        <taxon>Devosiaceae</taxon>
        <taxon>Pelagibacterium</taxon>
    </lineage>
</organism>
<gene>
    <name evidence="3" type="ORF">GCM10011499_00890</name>
</gene>
<keyword evidence="1" id="KW-0812">Transmembrane</keyword>
<dbReference type="PANTHER" id="PTHR42709:SF11">
    <property type="entry name" value="DEDA FAMILY PROTEIN"/>
    <property type="match status" value="1"/>
</dbReference>
<evidence type="ECO:0000259" key="2">
    <source>
        <dbReference type="Pfam" id="PF09335"/>
    </source>
</evidence>
<sequence length="193" mass="21486">MLRRLYEWVMALAAGRQAPYALAGVSFAESSFFPIPPDVMLIPMVVANRKSAWRTATICTIASVLGGLFGYFIGAFLFEPLARPIIEFYHYGEAFERLQQWFADYGLLIVFAAGFTPVPYKVFTIASGFAGLALPVFILGSIISRGARFFIVAGLLYLYGEPIRVFIEKRLGLMTVIFTVLLIGGFVAIRYLR</sequence>
<evidence type="ECO:0000256" key="1">
    <source>
        <dbReference type="SAM" id="Phobius"/>
    </source>
</evidence>
<feature type="transmembrane region" description="Helical" evidence="1">
    <location>
        <begin position="52"/>
        <end position="81"/>
    </location>
</feature>
<proteinExistence type="predicted"/>
<protein>
    <recommendedName>
        <fullName evidence="2">VTT domain-containing protein</fullName>
    </recommendedName>
</protein>
<reference evidence="3 4" key="1">
    <citation type="journal article" date="2014" name="Int. J. Syst. Evol. Microbiol.">
        <title>Complete genome sequence of Corynebacterium casei LMG S-19264T (=DSM 44701T), isolated from a smear-ripened cheese.</title>
        <authorList>
            <consortium name="US DOE Joint Genome Institute (JGI-PGF)"/>
            <person name="Walter F."/>
            <person name="Albersmeier A."/>
            <person name="Kalinowski J."/>
            <person name="Ruckert C."/>
        </authorList>
    </citation>
    <scope>NUCLEOTIDE SEQUENCE [LARGE SCALE GENOMIC DNA]</scope>
    <source>
        <strain evidence="3 4">CGMCC 1.15896</strain>
    </source>
</reference>
<name>A0A916VUG3_9HYPH</name>
<dbReference type="GO" id="GO:0005886">
    <property type="term" value="C:plasma membrane"/>
    <property type="evidence" value="ECO:0007669"/>
    <property type="project" value="TreeGrafter"/>
</dbReference>
<dbReference type="Pfam" id="PF09335">
    <property type="entry name" value="VTT_dom"/>
    <property type="match status" value="1"/>
</dbReference>
<dbReference type="InterPro" id="IPR051311">
    <property type="entry name" value="DedA_domain"/>
</dbReference>
<comment type="caution">
    <text evidence="3">The sequence shown here is derived from an EMBL/GenBank/DDBJ whole genome shotgun (WGS) entry which is preliminary data.</text>
</comment>
<dbReference type="PANTHER" id="PTHR42709">
    <property type="entry name" value="ALKALINE PHOSPHATASE LIKE PROTEIN"/>
    <property type="match status" value="1"/>
</dbReference>
<keyword evidence="4" id="KW-1185">Reference proteome</keyword>
<dbReference type="OrthoDB" id="9810270at2"/>
<feature type="transmembrane region" description="Helical" evidence="1">
    <location>
        <begin position="171"/>
        <end position="192"/>
    </location>
</feature>
<feature type="domain" description="VTT" evidence="2">
    <location>
        <begin position="35"/>
        <end position="157"/>
    </location>
</feature>
<dbReference type="AlphaFoldDB" id="A0A916VUG3"/>
<keyword evidence="1" id="KW-0472">Membrane</keyword>
<feature type="transmembrane region" description="Helical" evidence="1">
    <location>
        <begin position="132"/>
        <end position="159"/>
    </location>
</feature>
<keyword evidence="1" id="KW-1133">Transmembrane helix</keyword>
<evidence type="ECO:0000313" key="4">
    <source>
        <dbReference type="Proteomes" id="UP000596977"/>
    </source>
</evidence>